<evidence type="ECO:0000259" key="4">
    <source>
        <dbReference type="Pfam" id="PF03330"/>
    </source>
</evidence>
<dbReference type="AlphaFoldDB" id="A0AA39TBN7"/>
<keyword evidence="6" id="KW-1185">Reference proteome</keyword>
<accession>A0AA39TBN7</accession>
<keyword evidence="1 3" id="KW-0732">Signal</keyword>
<dbReference type="CDD" id="cd22191">
    <property type="entry name" value="DPBB_RlpA_EXP_N-like"/>
    <property type="match status" value="1"/>
</dbReference>
<feature type="region of interest" description="Disordered" evidence="2">
    <location>
        <begin position="52"/>
        <end position="153"/>
    </location>
</feature>
<dbReference type="Pfam" id="PF03330">
    <property type="entry name" value="DPBB_1"/>
    <property type="match status" value="1"/>
</dbReference>
<gene>
    <name evidence="5" type="ORF">IW261DRAFT_229400</name>
</gene>
<evidence type="ECO:0000313" key="6">
    <source>
        <dbReference type="Proteomes" id="UP001175227"/>
    </source>
</evidence>
<dbReference type="InterPro" id="IPR009009">
    <property type="entry name" value="RlpA-like_DPBB"/>
</dbReference>
<proteinExistence type="predicted"/>
<evidence type="ECO:0000256" key="1">
    <source>
        <dbReference type="ARBA" id="ARBA00022729"/>
    </source>
</evidence>
<evidence type="ECO:0000256" key="3">
    <source>
        <dbReference type="SAM" id="SignalP"/>
    </source>
</evidence>
<sequence length="255" mass="26198">MFPSFLVVLTFISLVSALASPHMSHAVHRHRSLSARIAAPVAEPLVGAQPVVPKRTRSRRQARRANSGRCHATSVAQASSTSLAQQASSTAFTSATPESTSAAPATSSASVSPAETQPAANPTTAPQTTATTSSAQATSTSGSSGGSSSDSHTGEITFYETGLGSCGTTSTDSDHIVALSQILYDQFTPAGNANKNTLCGKTIHIEYGGKSTDVTVVDRCTGCAEWDLDLSPAAFDDLASESLGRLQGATWSFTS</sequence>
<dbReference type="InterPro" id="IPR036908">
    <property type="entry name" value="RlpA-like_sf"/>
</dbReference>
<dbReference type="EMBL" id="JAUEPR010000014">
    <property type="protein sequence ID" value="KAK0478421.1"/>
    <property type="molecule type" value="Genomic_DNA"/>
</dbReference>
<reference evidence="5" key="1">
    <citation type="submission" date="2023-06" db="EMBL/GenBank/DDBJ databases">
        <authorList>
            <consortium name="Lawrence Berkeley National Laboratory"/>
            <person name="Ahrendt S."/>
            <person name="Sahu N."/>
            <person name="Indic B."/>
            <person name="Wong-Bajracharya J."/>
            <person name="Merenyi Z."/>
            <person name="Ke H.-M."/>
            <person name="Monk M."/>
            <person name="Kocsube S."/>
            <person name="Drula E."/>
            <person name="Lipzen A."/>
            <person name="Balint B."/>
            <person name="Henrissat B."/>
            <person name="Andreopoulos B."/>
            <person name="Martin F.M."/>
            <person name="Harder C.B."/>
            <person name="Rigling D."/>
            <person name="Ford K.L."/>
            <person name="Foster G.D."/>
            <person name="Pangilinan J."/>
            <person name="Papanicolaou A."/>
            <person name="Barry K."/>
            <person name="LaButti K."/>
            <person name="Viragh M."/>
            <person name="Koriabine M."/>
            <person name="Yan M."/>
            <person name="Riley R."/>
            <person name="Champramary S."/>
            <person name="Plett K.L."/>
            <person name="Tsai I.J."/>
            <person name="Slot J."/>
            <person name="Sipos G."/>
            <person name="Plett J."/>
            <person name="Nagy L.G."/>
            <person name="Grigoriev I.V."/>
        </authorList>
    </citation>
    <scope>NUCLEOTIDE SEQUENCE</scope>
    <source>
        <strain evidence="5">ICMP 16352</strain>
    </source>
</reference>
<feature type="signal peptide" evidence="3">
    <location>
        <begin position="1"/>
        <end position="17"/>
    </location>
</feature>
<dbReference type="PANTHER" id="PTHR31836:SF28">
    <property type="entry name" value="SRCR DOMAIN-CONTAINING PROTEIN-RELATED"/>
    <property type="match status" value="1"/>
</dbReference>
<feature type="compositionally biased region" description="Basic residues" evidence="2">
    <location>
        <begin position="54"/>
        <end position="63"/>
    </location>
</feature>
<protein>
    <submittedName>
        <fullName evidence="5">RlpA-like double-psi beta-barrel-protein domain-containing protein-containing protein</fullName>
    </submittedName>
</protein>
<name>A0AA39TBN7_9AGAR</name>
<evidence type="ECO:0000256" key="2">
    <source>
        <dbReference type="SAM" id="MobiDB-lite"/>
    </source>
</evidence>
<dbReference type="InterPro" id="IPR051477">
    <property type="entry name" value="Expansin_CellWall"/>
</dbReference>
<comment type="caution">
    <text evidence="5">The sequence shown here is derived from an EMBL/GenBank/DDBJ whole genome shotgun (WGS) entry which is preliminary data.</text>
</comment>
<feature type="chain" id="PRO_5041252777" evidence="3">
    <location>
        <begin position="18"/>
        <end position="255"/>
    </location>
</feature>
<dbReference type="PANTHER" id="PTHR31836">
    <property type="match status" value="1"/>
</dbReference>
<dbReference type="SUPFAM" id="SSF50685">
    <property type="entry name" value="Barwin-like endoglucanases"/>
    <property type="match status" value="1"/>
</dbReference>
<dbReference type="Gene3D" id="2.40.40.10">
    <property type="entry name" value="RlpA-like domain"/>
    <property type="match status" value="1"/>
</dbReference>
<dbReference type="Proteomes" id="UP001175227">
    <property type="component" value="Unassembled WGS sequence"/>
</dbReference>
<evidence type="ECO:0000313" key="5">
    <source>
        <dbReference type="EMBL" id="KAK0478421.1"/>
    </source>
</evidence>
<feature type="compositionally biased region" description="Low complexity" evidence="2">
    <location>
        <begin position="64"/>
        <end position="149"/>
    </location>
</feature>
<organism evidence="5 6">
    <name type="scientific">Armillaria novae-zelandiae</name>
    <dbReference type="NCBI Taxonomy" id="153914"/>
    <lineage>
        <taxon>Eukaryota</taxon>
        <taxon>Fungi</taxon>
        <taxon>Dikarya</taxon>
        <taxon>Basidiomycota</taxon>
        <taxon>Agaricomycotina</taxon>
        <taxon>Agaricomycetes</taxon>
        <taxon>Agaricomycetidae</taxon>
        <taxon>Agaricales</taxon>
        <taxon>Marasmiineae</taxon>
        <taxon>Physalacriaceae</taxon>
        <taxon>Armillaria</taxon>
    </lineage>
</organism>
<feature type="domain" description="RlpA-like protein double-psi beta-barrel" evidence="4">
    <location>
        <begin position="192"/>
        <end position="245"/>
    </location>
</feature>